<feature type="domain" description="HTH crp-type" evidence="5">
    <location>
        <begin position="153"/>
        <end position="222"/>
    </location>
</feature>
<dbReference type="SUPFAM" id="SSF51206">
    <property type="entry name" value="cAMP-binding domain-like"/>
    <property type="match status" value="1"/>
</dbReference>
<evidence type="ECO:0000313" key="7">
    <source>
        <dbReference type="Proteomes" id="UP000182544"/>
    </source>
</evidence>
<dbReference type="SUPFAM" id="SSF46785">
    <property type="entry name" value="Winged helix' DNA-binding domain"/>
    <property type="match status" value="1"/>
</dbReference>
<keyword evidence="3" id="KW-0804">Transcription</keyword>
<dbReference type="AlphaFoldDB" id="A0A1K2IP87"/>
<dbReference type="Gene3D" id="2.60.120.10">
    <property type="entry name" value="Jelly Rolls"/>
    <property type="match status" value="1"/>
</dbReference>
<dbReference type="InterPro" id="IPR018490">
    <property type="entry name" value="cNMP-bd_dom_sf"/>
</dbReference>
<evidence type="ECO:0000259" key="4">
    <source>
        <dbReference type="PROSITE" id="PS50042"/>
    </source>
</evidence>
<feature type="domain" description="Cyclic nucleotide-binding" evidence="4">
    <location>
        <begin position="18"/>
        <end position="87"/>
    </location>
</feature>
<name>A0A1K2IP87_9FLAO</name>
<dbReference type="SMART" id="SM00419">
    <property type="entry name" value="HTH_CRP"/>
    <property type="match status" value="1"/>
</dbReference>
<protein>
    <submittedName>
        <fullName evidence="6">CRP/FNR family transcriptional regulator, anaerobic regulatory protein</fullName>
    </submittedName>
</protein>
<dbReference type="STRING" id="369401.SAMN05428642_10425"/>
<dbReference type="PROSITE" id="PS50042">
    <property type="entry name" value="CNMP_BINDING_3"/>
    <property type="match status" value="1"/>
</dbReference>
<keyword evidence="2" id="KW-0238">DNA-binding</keyword>
<evidence type="ECO:0000313" key="6">
    <source>
        <dbReference type="EMBL" id="SFZ94249.1"/>
    </source>
</evidence>
<dbReference type="EMBL" id="FPKV01000004">
    <property type="protein sequence ID" value="SFZ94249.1"/>
    <property type="molecule type" value="Genomic_DNA"/>
</dbReference>
<keyword evidence="1" id="KW-0805">Transcription regulation</keyword>
<dbReference type="InterPro" id="IPR012318">
    <property type="entry name" value="HTH_CRP"/>
</dbReference>
<reference evidence="6 7" key="1">
    <citation type="submission" date="2016-10" db="EMBL/GenBank/DDBJ databases">
        <authorList>
            <person name="de Groot N.N."/>
        </authorList>
    </citation>
    <scope>NUCLEOTIDE SEQUENCE [LARGE SCALE GENOMIC DNA]</scope>
    <source>
        <strain evidence="6 7">DSM 18180</strain>
    </source>
</reference>
<dbReference type="Gene3D" id="1.10.10.10">
    <property type="entry name" value="Winged helix-like DNA-binding domain superfamily/Winged helix DNA-binding domain"/>
    <property type="match status" value="1"/>
</dbReference>
<dbReference type="GO" id="GO:0003677">
    <property type="term" value="F:DNA binding"/>
    <property type="evidence" value="ECO:0007669"/>
    <property type="project" value="UniProtKB-KW"/>
</dbReference>
<dbReference type="InterPro" id="IPR014710">
    <property type="entry name" value="RmlC-like_jellyroll"/>
</dbReference>
<accession>A0A1K2IP87</accession>
<dbReference type="PROSITE" id="PS51063">
    <property type="entry name" value="HTH_CRP_2"/>
    <property type="match status" value="1"/>
</dbReference>
<sequence>MLEINEKYCLTKLYENPLFKNIDLKKYSNLIKDSSLRTWPKKTCFLDTDKTVNKFNIIISGRLKVYYFDDIKDRKITLFLLSKHDVFDVYHIFNISQHKVYYETLDTSEILSIPINTLKEWMKNNPIFYIGLLQYIIIKMRFLENFVTSSNLDDTSTKLARLLLNYTNETSEKIELINDLPNKELAELIGTTRAVLNRTIQKFKEAGILKIENKQIKIINMKLLLEKLKN</sequence>
<dbReference type="GO" id="GO:0006355">
    <property type="term" value="P:regulation of DNA-templated transcription"/>
    <property type="evidence" value="ECO:0007669"/>
    <property type="project" value="InterPro"/>
</dbReference>
<evidence type="ECO:0000259" key="5">
    <source>
        <dbReference type="PROSITE" id="PS51063"/>
    </source>
</evidence>
<evidence type="ECO:0000256" key="1">
    <source>
        <dbReference type="ARBA" id="ARBA00023015"/>
    </source>
</evidence>
<proteinExistence type="predicted"/>
<dbReference type="Proteomes" id="UP000182544">
    <property type="component" value="Unassembled WGS sequence"/>
</dbReference>
<organism evidence="6 7">
    <name type="scientific">Flaviramulus basaltis</name>
    <dbReference type="NCBI Taxonomy" id="369401"/>
    <lineage>
        <taxon>Bacteria</taxon>
        <taxon>Pseudomonadati</taxon>
        <taxon>Bacteroidota</taxon>
        <taxon>Flavobacteriia</taxon>
        <taxon>Flavobacteriales</taxon>
        <taxon>Flavobacteriaceae</taxon>
        <taxon>Flaviramulus</taxon>
    </lineage>
</organism>
<evidence type="ECO:0000256" key="2">
    <source>
        <dbReference type="ARBA" id="ARBA00023125"/>
    </source>
</evidence>
<dbReference type="InterPro" id="IPR000595">
    <property type="entry name" value="cNMP-bd_dom"/>
</dbReference>
<dbReference type="CDD" id="cd00038">
    <property type="entry name" value="CAP_ED"/>
    <property type="match status" value="1"/>
</dbReference>
<evidence type="ECO:0000256" key="3">
    <source>
        <dbReference type="ARBA" id="ARBA00023163"/>
    </source>
</evidence>
<dbReference type="Pfam" id="PF13545">
    <property type="entry name" value="HTH_Crp_2"/>
    <property type="match status" value="1"/>
</dbReference>
<keyword evidence="7" id="KW-1185">Reference proteome</keyword>
<dbReference type="OrthoDB" id="1426605at2"/>
<gene>
    <name evidence="6" type="ORF">SAMN05428642_10425</name>
</gene>
<dbReference type="InterPro" id="IPR036390">
    <property type="entry name" value="WH_DNA-bd_sf"/>
</dbReference>
<dbReference type="RefSeq" id="WP_072403219.1">
    <property type="nucleotide sequence ID" value="NZ_FPKV01000004.1"/>
</dbReference>
<dbReference type="InterPro" id="IPR036388">
    <property type="entry name" value="WH-like_DNA-bd_sf"/>
</dbReference>